<keyword evidence="3" id="KW-0227">DNA damage</keyword>
<accession>A0AAE1IKD1</accession>
<evidence type="ECO:0000256" key="6">
    <source>
        <dbReference type="ARBA" id="ARBA00023242"/>
    </source>
</evidence>
<dbReference type="GeneID" id="87916623"/>
<dbReference type="GO" id="GO:0000400">
    <property type="term" value="F:four-way junction DNA binding"/>
    <property type="evidence" value="ECO:0007669"/>
    <property type="project" value="TreeGrafter"/>
</dbReference>
<dbReference type="Gene3D" id="3.40.50.300">
    <property type="entry name" value="P-loop containing nucleotide triphosphate hydrolases"/>
    <property type="match status" value="2"/>
</dbReference>
<evidence type="ECO:0000256" key="2">
    <source>
        <dbReference type="ARBA" id="ARBA00022741"/>
    </source>
</evidence>
<dbReference type="GO" id="GO:0008821">
    <property type="term" value="F:crossover junction DNA endonuclease activity"/>
    <property type="evidence" value="ECO:0007669"/>
    <property type="project" value="TreeGrafter"/>
</dbReference>
<feature type="compositionally biased region" description="Basic and acidic residues" evidence="7">
    <location>
        <begin position="358"/>
        <end position="367"/>
    </location>
</feature>
<evidence type="ECO:0000313" key="9">
    <source>
        <dbReference type="Proteomes" id="UP001273209"/>
    </source>
</evidence>
<evidence type="ECO:0000256" key="4">
    <source>
        <dbReference type="ARBA" id="ARBA00022840"/>
    </source>
</evidence>
<dbReference type="InterPro" id="IPR052093">
    <property type="entry name" value="HR_Repair_Mediator"/>
</dbReference>
<name>A0AAE1IKD1_9HYPO</name>
<dbReference type="GO" id="GO:0005657">
    <property type="term" value="C:replication fork"/>
    <property type="evidence" value="ECO:0007669"/>
    <property type="project" value="TreeGrafter"/>
</dbReference>
<evidence type="ECO:0000313" key="8">
    <source>
        <dbReference type="EMBL" id="KAK4081786.1"/>
    </source>
</evidence>
<dbReference type="InterPro" id="IPR027417">
    <property type="entry name" value="P-loop_NTPase"/>
</dbReference>
<organism evidence="8 9">
    <name type="scientific">Trichoderma aggressivum f. europaeum</name>
    <dbReference type="NCBI Taxonomy" id="173218"/>
    <lineage>
        <taxon>Eukaryota</taxon>
        <taxon>Fungi</taxon>
        <taxon>Dikarya</taxon>
        <taxon>Ascomycota</taxon>
        <taxon>Pezizomycotina</taxon>
        <taxon>Sordariomycetes</taxon>
        <taxon>Hypocreomycetidae</taxon>
        <taxon>Hypocreales</taxon>
        <taxon>Hypocreaceae</taxon>
        <taxon>Trichoderma</taxon>
    </lineage>
</organism>
<evidence type="ECO:0000256" key="3">
    <source>
        <dbReference type="ARBA" id="ARBA00022763"/>
    </source>
</evidence>
<dbReference type="AlphaFoldDB" id="A0AAE1IKD1"/>
<dbReference type="SUPFAM" id="SSF52540">
    <property type="entry name" value="P-loop containing nucleoside triphosphate hydrolases"/>
    <property type="match status" value="1"/>
</dbReference>
<keyword evidence="9" id="KW-1185">Reference proteome</keyword>
<dbReference type="PANTHER" id="PTHR46239:SF1">
    <property type="entry name" value="DNA REPAIR PROTEIN RAD51 HOMOLOG 3"/>
    <property type="match status" value="1"/>
</dbReference>
<dbReference type="EMBL" id="JAWRVG010000006">
    <property type="protein sequence ID" value="KAK4081786.1"/>
    <property type="molecule type" value="Genomic_DNA"/>
</dbReference>
<dbReference type="GO" id="GO:0033063">
    <property type="term" value="C:Rad51B-Rad51C-Rad51D-XRCC2 complex"/>
    <property type="evidence" value="ECO:0007669"/>
    <property type="project" value="TreeGrafter"/>
</dbReference>
<dbReference type="GO" id="GO:0033065">
    <property type="term" value="C:Rad51C-XRCC3 complex"/>
    <property type="evidence" value="ECO:0007669"/>
    <property type="project" value="TreeGrafter"/>
</dbReference>
<evidence type="ECO:0000256" key="7">
    <source>
        <dbReference type="SAM" id="MobiDB-lite"/>
    </source>
</evidence>
<feature type="region of interest" description="Disordered" evidence="7">
    <location>
        <begin position="280"/>
        <end position="367"/>
    </location>
</feature>
<gene>
    <name evidence="8" type="ORF">Triagg1_2527</name>
</gene>
<evidence type="ECO:0000256" key="1">
    <source>
        <dbReference type="ARBA" id="ARBA00004123"/>
    </source>
</evidence>
<comment type="subcellular location">
    <subcellularLocation>
        <location evidence="1">Nucleus</location>
    </subcellularLocation>
</comment>
<dbReference type="PANTHER" id="PTHR46239">
    <property type="entry name" value="DNA REPAIR PROTEIN RAD51 HOMOLOG 3 RAD51C"/>
    <property type="match status" value="1"/>
</dbReference>
<evidence type="ECO:0008006" key="10">
    <source>
        <dbReference type="Google" id="ProtNLM"/>
    </source>
</evidence>
<feature type="compositionally biased region" description="Acidic residues" evidence="7">
    <location>
        <begin position="294"/>
        <end position="313"/>
    </location>
</feature>
<keyword evidence="6" id="KW-0539">Nucleus</keyword>
<sequence length="367" mass="40049">MDYHAIHGHDIASFDTSSSTHRLPTVPASQAWEDLKAGPTTHISTGLEDLDRALLGIDSADSQDAALQGGVKRGQVTEIWGPPGCGKTALGIQLAANALSGGNGVVWLSVGLDQFIFAEVIGRERKAKTSKRHVSIRYNRYCEYLSLMQCFLGPTQASKRLQGLQFIITTLQKLAATKNCAVVLLSQCATKMRSEQKPTLIPSINTTVWEQGVSTRLALFRDWAWNGNKSSSVFLAGLQKIDGRVVQDAVEHVSAFRVEPAGISSVHYQVNDPGMEVAAMAPRPKRKLGQTELEVPDSDDDEDYGWADEDEDALPPPPSQWQGSEDLILGKEAGLSEEEPDDGLQDYYYEDDDDEAGDGDRSNNETD</sequence>
<dbReference type="Proteomes" id="UP001273209">
    <property type="component" value="Unassembled WGS sequence"/>
</dbReference>
<feature type="compositionally biased region" description="Acidic residues" evidence="7">
    <location>
        <begin position="335"/>
        <end position="357"/>
    </location>
</feature>
<dbReference type="GO" id="GO:0005524">
    <property type="term" value="F:ATP binding"/>
    <property type="evidence" value="ECO:0007669"/>
    <property type="project" value="UniProtKB-KW"/>
</dbReference>
<protein>
    <recommendedName>
        <fullName evidence="10">RecA family profile 1 domain-containing protein</fullName>
    </recommendedName>
</protein>
<dbReference type="GO" id="GO:0000707">
    <property type="term" value="P:meiotic DNA recombinase assembly"/>
    <property type="evidence" value="ECO:0007669"/>
    <property type="project" value="TreeGrafter"/>
</dbReference>
<proteinExistence type="predicted"/>
<keyword evidence="5" id="KW-0234">DNA repair</keyword>
<evidence type="ECO:0000256" key="5">
    <source>
        <dbReference type="ARBA" id="ARBA00023204"/>
    </source>
</evidence>
<comment type="caution">
    <text evidence="8">The sequence shown here is derived from an EMBL/GenBank/DDBJ whole genome shotgun (WGS) entry which is preliminary data.</text>
</comment>
<reference evidence="8" key="1">
    <citation type="submission" date="2023-11" db="EMBL/GenBank/DDBJ databases">
        <title>The genome sequences of three competitors of mushroom-forming fungi.</title>
        <authorList>
            <person name="Beijen E."/>
            <person name="Ohm R.A."/>
        </authorList>
    </citation>
    <scope>NUCLEOTIDE SEQUENCE</scope>
    <source>
        <strain evidence="8">CBS 100526</strain>
    </source>
</reference>
<dbReference type="GO" id="GO:0007131">
    <property type="term" value="P:reciprocal meiotic recombination"/>
    <property type="evidence" value="ECO:0007669"/>
    <property type="project" value="TreeGrafter"/>
</dbReference>
<keyword evidence="2" id="KW-0547">Nucleotide-binding</keyword>
<dbReference type="RefSeq" id="XP_062758739.1">
    <property type="nucleotide sequence ID" value="XM_062896718.1"/>
</dbReference>
<keyword evidence="4" id="KW-0067">ATP-binding</keyword>